<dbReference type="KEGG" id="cci:CC1G_03143"/>
<sequence length="240" mass="26654">MERIKDLTEGIENSDIQALVKAINDDPSISILLHLASALGEASVRNPSKIDQYLVLISKLCDSPDVSEISYEEEDESTVSEPFGEICPREICDGIQDRHYSDIQEHGMGARSKAISLDNVFLSTSLLSGCWLRDGMCYSNILFGHIIIGLQFPEAKHEGYFDPEFYEVHAIASCINLLASARRLLDMRVVTEPELRQGIERVAPFVLDPTGKRVLEASRRLASEGFQTAYSSQAICSLLD</sequence>
<dbReference type="GeneID" id="6017570"/>
<protein>
    <submittedName>
        <fullName evidence="1">Uncharacterized protein</fullName>
    </submittedName>
</protein>
<accession>A8PF34</accession>
<dbReference type="InParanoid" id="A8PF34"/>
<proteinExistence type="predicted"/>
<name>A8PF34_COPC7</name>
<comment type="caution">
    <text evidence="1">The sequence shown here is derived from an EMBL/GenBank/DDBJ whole genome shotgun (WGS) entry which is preliminary data.</text>
</comment>
<keyword evidence="2" id="KW-1185">Reference proteome</keyword>
<dbReference type="OrthoDB" id="2981375at2759"/>
<dbReference type="RefSeq" id="XP_001840914.1">
    <property type="nucleotide sequence ID" value="XM_001840862.1"/>
</dbReference>
<organism evidence="1 2">
    <name type="scientific">Coprinopsis cinerea (strain Okayama-7 / 130 / ATCC MYA-4618 / FGSC 9003)</name>
    <name type="common">Inky cap fungus</name>
    <name type="synonym">Hormographiella aspergillata</name>
    <dbReference type="NCBI Taxonomy" id="240176"/>
    <lineage>
        <taxon>Eukaryota</taxon>
        <taxon>Fungi</taxon>
        <taxon>Dikarya</taxon>
        <taxon>Basidiomycota</taxon>
        <taxon>Agaricomycotina</taxon>
        <taxon>Agaricomycetes</taxon>
        <taxon>Agaricomycetidae</taxon>
        <taxon>Agaricales</taxon>
        <taxon>Agaricineae</taxon>
        <taxon>Psathyrellaceae</taxon>
        <taxon>Coprinopsis</taxon>
    </lineage>
</organism>
<dbReference type="Proteomes" id="UP000001861">
    <property type="component" value="Unassembled WGS sequence"/>
</dbReference>
<dbReference type="VEuPathDB" id="FungiDB:CC1G_03143"/>
<dbReference type="AlphaFoldDB" id="A8PF34"/>
<evidence type="ECO:0000313" key="1">
    <source>
        <dbReference type="EMBL" id="EAU80967.1"/>
    </source>
</evidence>
<evidence type="ECO:0000313" key="2">
    <source>
        <dbReference type="Proteomes" id="UP000001861"/>
    </source>
</evidence>
<reference evidence="1 2" key="1">
    <citation type="journal article" date="2010" name="Proc. Natl. Acad. Sci. U.S.A.">
        <title>Insights into evolution of multicellular fungi from the assembled chromosomes of the mushroom Coprinopsis cinerea (Coprinus cinereus).</title>
        <authorList>
            <person name="Stajich J.E."/>
            <person name="Wilke S.K."/>
            <person name="Ahren D."/>
            <person name="Au C.H."/>
            <person name="Birren B.W."/>
            <person name="Borodovsky M."/>
            <person name="Burns C."/>
            <person name="Canback B."/>
            <person name="Casselton L.A."/>
            <person name="Cheng C.K."/>
            <person name="Deng J."/>
            <person name="Dietrich F.S."/>
            <person name="Fargo D.C."/>
            <person name="Farman M.L."/>
            <person name="Gathman A.C."/>
            <person name="Goldberg J."/>
            <person name="Guigo R."/>
            <person name="Hoegger P.J."/>
            <person name="Hooker J.B."/>
            <person name="Huggins A."/>
            <person name="James T.Y."/>
            <person name="Kamada T."/>
            <person name="Kilaru S."/>
            <person name="Kodira C."/>
            <person name="Kues U."/>
            <person name="Kupfer D."/>
            <person name="Kwan H.S."/>
            <person name="Lomsadze A."/>
            <person name="Li W."/>
            <person name="Lilly W.W."/>
            <person name="Ma L.J."/>
            <person name="Mackey A.J."/>
            <person name="Manning G."/>
            <person name="Martin F."/>
            <person name="Muraguchi H."/>
            <person name="Natvig D.O."/>
            <person name="Palmerini H."/>
            <person name="Ramesh M.A."/>
            <person name="Rehmeyer C.J."/>
            <person name="Roe B.A."/>
            <person name="Shenoy N."/>
            <person name="Stanke M."/>
            <person name="Ter-Hovhannisyan V."/>
            <person name="Tunlid A."/>
            <person name="Velagapudi R."/>
            <person name="Vision T.J."/>
            <person name="Zeng Q."/>
            <person name="Zolan M.E."/>
            <person name="Pukkila P.J."/>
        </authorList>
    </citation>
    <scope>NUCLEOTIDE SEQUENCE [LARGE SCALE GENOMIC DNA]</scope>
    <source>
        <strain evidence="2">Okayama-7 / 130 / ATCC MYA-4618 / FGSC 9003</strain>
    </source>
</reference>
<dbReference type="EMBL" id="AACS02000008">
    <property type="protein sequence ID" value="EAU80967.1"/>
    <property type="molecule type" value="Genomic_DNA"/>
</dbReference>
<gene>
    <name evidence="1" type="ORF">CC1G_03143</name>
</gene>